<organism evidence="2 3">
    <name type="scientific">Enterobacter asburiae</name>
    <dbReference type="NCBI Taxonomy" id="61645"/>
    <lineage>
        <taxon>Bacteria</taxon>
        <taxon>Pseudomonadati</taxon>
        <taxon>Pseudomonadota</taxon>
        <taxon>Gammaproteobacteria</taxon>
        <taxon>Enterobacterales</taxon>
        <taxon>Enterobacteriaceae</taxon>
        <taxon>Enterobacter</taxon>
        <taxon>Enterobacter cloacae complex</taxon>
    </lineage>
</organism>
<evidence type="ECO:0000313" key="3">
    <source>
        <dbReference type="Proteomes" id="UP000255163"/>
    </source>
</evidence>
<reference evidence="2 3" key="1">
    <citation type="submission" date="2018-06" db="EMBL/GenBank/DDBJ databases">
        <authorList>
            <consortium name="Pathogen Informatics"/>
            <person name="Doyle S."/>
        </authorList>
    </citation>
    <scope>NUCLEOTIDE SEQUENCE [LARGE SCALE GENOMIC DNA]</scope>
    <source>
        <strain evidence="2 3">NCTC12123</strain>
    </source>
</reference>
<dbReference type="AlphaFoldDB" id="A0A376FC58"/>
<dbReference type="Proteomes" id="UP000255163">
    <property type="component" value="Unassembled WGS sequence"/>
</dbReference>
<gene>
    <name evidence="2" type="primary">impL_3</name>
    <name evidence="2" type="ORF">NCTC12123_02519</name>
</gene>
<dbReference type="InterPro" id="IPR009612">
    <property type="entry name" value="IcmF-rel"/>
</dbReference>
<dbReference type="EMBL" id="UFYI01000007">
    <property type="protein sequence ID" value="STD21120.1"/>
    <property type="molecule type" value="Genomic_DNA"/>
</dbReference>
<name>A0A376FC58_ENTAS</name>
<feature type="domain" description="IcmF-related" evidence="1">
    <location>
        <begin position="3"/>
        <end position="84"/>
    </location>
</feature>
<dbReference type="Pfam" id="PF06761">
    <property type="entry name" value="IcmF-related"/>
    <property type="match status" value="1"/>
</dbReference>
<evidence type="ECO:0000313" key="2">
    <source>
        <dbReference type="EMBL" id="STD21120.1"/>
    </source>
</evidence>
<proteinExistence type="predicted"/>
<sequence>MIGQQPLSTRVYGRLKRLLEHDDNLKPVSLSDLGGPQSELVFSRKSGKPVSEDVPGLYTPDGYWKSFNGQIDSVTTALHEDDALGAGGRHGAGG</sequence>
<evidence type="ECO:0000259" key="1">
    <source>
        <dbReference type="Pfam" id="PF06761"/>
    </source>
</evidence>
<protein>
    <submittedName>
        <fullName evidence="2">Type VI secretion system protein ImpL</fullName>
    </submittedName>
</protein>
<accession>A0A376FC58</accession>